<keyword evidence="1" id="KW-1133">Transmembrane helix</keyword>
<keyword evidence="3" id="KW-1185">Reference proteome</keyword>
<name>A0A067Q9L3_9AGAM</name>
<dbReference type="HOGENOM" id="CLU_2133868_0_0_1"/>
<dbReference type="AlphaFoldDB" id="A0A067Q9L3"/>
<evidence type="ECO:0000256" key="1">
    <source>
        <dbReference type="SAM" id="Phobius"/>
    </source>
</evidence>
<evidence type="ECO:0000313" key="3">
    <source>
        <dbReference type="Proteomes" id="UP000027265"/>
    </source>
</evidence>
<reference evidence="3" key="1">
    <citation type="journal article" date="2014" name="Proc. Natl. Acad. Sci. U.S.A.">
        <title>Extensive sampling of basidiomycete genomes demonstrates inadequacy of the white-rot/brown-rot paradigm for wood decay fungi.</title>
        <authorList>
            <person name="Riley R."/>
            <person name="Salamov A.A."/>
            <person name="Brown D.W."/>
            <person name="Nagy L.G."/>
            <person name="Floudas D."/>
            <person name="Held B.W."/>
            <person name="Levasseur A."/>
            <person name="Lombard V."/>
            <person name="Morin E."/>
            <person name="Otillar R."/>
            <person name="Lindquist E.A."/>
            <person name="Sun H."/>
            <person name="LaButti K.M."/>
            <person name="Schmutz J."/>
            <person name="Jabbour D."/>
            <person name="Luo H."/>
            <person name="Baker S.E."/>
            <person name="Pisabarro A.G."/>
            <person name="Walton J.D."/>
            <person name="Blanchette R.A."/>
            <person name="Henrissat B."/>
            <person name="Martin F."/>
            <person name="Cullen D."/>
            <person name="Hibbett D.S."/>
            <person name="Grigoriev I.V."/>
        </authorList>
    </citation>
    <scope>NUCLEOTIDE SEQUENCE [LARGE SCALE GENOMIC DNA]</scope>
    <source>
        <strain evidence="3">MUCL 33604</strain>
    </source>
</reference>
<gene>
    <name evidence="2" type="ORF">JAAARDRAFT_658142</name>
</gene>
<organism evidence="2 3">
    <name type="scientific">Jaapia argillacea MUCL 33604</name>
    <dbReference type="NCBI Taxonomy" id="933084"/>
    <lineage>
        <taxon>Eukaryota</taxon>
        <taxon>Fungi</taxon>
        <taxon>Dikarya</taxon>
        <taxon>Basidiomycota</taxon>
        <taxon>Agaricomycotina</taxon>
        <taxon>Agaricomycetes</taxon>
        <taxon>Agaricomycetidae</taxon>
        <taxon>Jaapiales</taxon>
        <taxon>Jaapiaceae</taxon>
        <taxon>Jaapia</taxon>
    </lineage>
</organism>
<keyword evidence="1" id="KW-0472">Membrane</keyword>
<accession>A0A067Q9L3</accession>
<dbReference type="EMBL" id="KL197716">
    <property type="protein sequence ID" value="KDQ59276.1"/>
    <property type="molecule type" value="Genomic_DNA"/>
</dbReference>
<evidence type="ECO:0000313" key="2">
    <source>
        <dbReference type="EMBL" id="KDQ59276.1"/>
    </source>
</evidence>
<feature type="transmembrane region" description="Helical" evidence="1">
    <location>
        <begin position="88"/>
        <end position="112"/>
    </location>
</feature>
<keyword evidence="1" id="KW-0812">Transmembrane</keyword>
<dbReference type="InParanoid" id="A0A067Q9L3"/>
<dbReference type="Proteomes" id="UP000027265">
    <property type="component" value="Unassembled WGS sequence"/>
</dbReference>
<protein>
    <submittedName>
        <fullName evidence="2">Uncharacterized protein</fullName>
    </submittedName>
</protein>
<sequence>MSVMTIRIPVVSVQYSRSVTSCHQCHSDANTKSQEGNARAQNSSTLQTSSFFTIRAMISFASPVTRGRWATPACRKLSLKSLASLMSFGIRGAVSLCTFPVSTYCSLAFVFVF</sequence>
<proteinExistence type="predicted"/>